<dbReference type="InterPro" id="IPR003594">
    <property type="entry name" value="HATPase_dom"/>
</dbReference>
<dbReference type="Pfam" id="PF02518">
    <property type="entry name" value="HATPase_c"/>
    <property type="match status" value="1"/>
</dbReference>
<organism evidence="3 4">
    <name type="scientific">Plantactinospora siamensis</name>
    <dbReference type="NCBI Taxonomy" id="555372"/>
    <lineage>
        <taxon>Bacteria</taxon>
        <taxon>Bacillati</taxon>
        <taxon>Actinomycetota</taxon>
        <taxon>Actinomycetes</taxon>
        <taxon>Micromonosporales</taxon>
        <taxon>Micromonosporaceae</taxon>
        <taxon>Plantactinospora</taxon>
    </lineage>
</organism>
<dbReference type="RefSeq" id="WP_377335160.1">
    <property type="nucleotide sequence ID" value="NZ_JBHLUE010000002.1"/>
</dbReference>
<evidence type="ECO:0000259" key="2">
    <source>
        <dbReference type="SMART" id="SM00387"/>
    </source>
</evidence>
<gene>
    <name evidence="3" type="ORF">ACFFHU_02320</name>
</gene>
<dbReference type="SUPFAM" id="SSF55874">
    <property type="entry name" value="ATPase domain of HSP90 chaperone/DNA topoisomerase II/histidine kinase"/>
    <property type="match status" value="1"/>
</dbReference>
<protein>
    <submittedName>
        <fullName evidence="3">Sensor histidine kinase</fullName>
        <ecNumber evidence="3">2.7.13.3</ecNumber>
    </submittedName>
</protein>
<dbReference type="EMBL" id="JBHLUE010000002">
    <property type="protein sequence ID" value="MFC0563009.1"/>
    <property type="molecule type" value="Genomic_DNA"/>
</dbReference>
<dbReference type="EC" id="2.7.13.3" evidence="3"/>
<dbReference type="Proteomes" id="UP001589894">
    <property type="component" value="Unassembled WGS sequence"/>
</dbReference>
<dbReference type="InterPro" id="IPR050640">
    <property type="entry name" value="Bact_2-comp_sensor_kinase"/>
</dbReference>
<sequence length="433" mass="45861">MAANLSAAFAVLVLVSALGAAVFAVLRLRARRGIVTAGQRATYEVLHTAGLAAESLRSGLTAASAGKAVRHLRTLVGAAGLALVDERAALAFDGRGEHHIDQLVAAAHRAIAANRSAVLGESDLHCDRVDCPVRGAVVAPLTGPDHRPVGALVAVSGGPPAPGLVHAALETAHWTGDQLALAELESSRERLARAEVRALRAQISPHFIYNALTAIASFVRTDPERARELILEFAEFTRYSFRAHGDFTTLAEELRSIDRYLTIERARFGDRLQVRLQIAPEVLPVSLPFLCLQPLVENAVRHGLSRKTGVGMVSIVARDAGAECHLTVEDDGVGMDPAVLLGGSEPTERTAADGVPDDPDAGEREATDRTAAERAAAARVDDPGQHVGLSNVDERLRSAFGDEYGLVVETAPGAGTKVSMRVPKFHRHVRASA</sequence>
<keyword evidence="3" id="KW-0418">Kinase</keyword>
<name>A0ABV6NQH0_9ACTN</name>
<evidence type="ECO:0000313" key="4">
    <source>
        <dbReference type="Proteomes" id="UP001589894"/>
    </source>
</evidence>
<dbReference type="PANTHER" id="PTHR34220">
    <property type="entry name" value="SENSOR HISTIDINE KINASE YPDA"/>
    <property type="match status" value="1"/>
</dbReference>
<keyword evidence="3" id="KW-0808">Transferase</keyword>
<dbReference type="GO" id="GO:0004673">
    <property type="term" value="F:protein histidine kinase activity"/>
    <property type="evidence" value="ECO:0007669"/>
    <property type="project" value="UniProtKB-EC"/>
</dbReference>
<dbReference type="InterPro" id="IPR036890">
    <property type="entry name" value="HATPase_C_sf"/>
</dbReference>
<proteinExistence type="predicted"/>
<dbReference type="Gene3D" id="3.30.565.10">
    <property type="entry name" value="Histidine kinase-like ATPase, C-terminal domain"/>
    <property type="match status" value="1"/>
</dbReference>
<accession>A0ABV6NQH0</accession>
<feature type="region of interest" description="Disordered" evidence="1">
    <location>
        <begin position="340"/>
        <end position="366"/>
    </location>
</feature>
<dbReference type="InterPro" id="IPR010559">
    <property type="entry name" value="Sig_transdc_His_kin_internal"/>
</dbReference>
<keyword evidence="4" id="KW-1185">Reference proteome</keyword>
<dbReference type="Pfam" id="PF06580">
    <property type="entry name" value="His_kinase"/>
    <property type="match status" value="1"/>
</dbReference>
<dbReference type="PANTHER" id="PTHR34220:SF7">
    <property type="entry name" value="SENSOR HISTIDINE KINASE YPDA"/>
    <property type="match status" value="1"/>
</dbReference>
<comment type="caution">
    <text evidence="3">The sequence shown here is derived from an EMBL/GenBank/DDBJ whole genome shotgun (WGS) entry which is preliminary data.</text>
</comment>
<reference evidence="3 4" key="1">
    <citation type="submission" date="2024-09" db="EMBL/GenBank/DDBJ databases">
        <authorList>
            <person name="Sun Q."/>
            <person name="Mori K."/>
        </authorList>
    </citation>
    <scope>NUCLEOTIDE SEQUENCE [LARGE SCALE GENOMIC DNA]</scope>
    <source>
        <strain evidence="3 4">TBRC 2205</strain>
    </source>
</reference>
<dbReference type="SMART" id="SM00387">
    <property type="entry name" value="HATPase_c"/>
    <property type="match status" value="1"/>
</dbReference>
<evidence type="ECO:0000313" key="3">
    <source>
        <dbReference type="EMBL" id="MFC0563009.1"/>
    </source>
</evidence>
<feature type="domain" description="Histidine kinase/HSP90-like ATPase" evidence="2">
    <location>
        <begin position="283"/>
        <end position="426"/>
    </location>
</feature>
<evidence type="ECO:0000256" key="1">
    <source>
        <dbReference type="SAM" id="MobiDB-lite"/>
    </source>
</evidence>